<dbReference type="EMBL" id="BMPO01000007">
    <property type="protein sequence ID" value="GGK02372.1"/>
    <property type="molecule type" value="Genomic_DNA"/>
</dbReference>
<protein>
    <submittedName>
        <fullName evidence="1">Uncharacterized protein</fullName>
    </submittedName>
</protein>
<dbReference type="AlphaFoldDB" id="A0A917Q0F4"/>
<comment type="caution">
    <text evidence="1">The sequence shown here is derived from an EMBL/GenBank/DDBJ whole genome shotgun (WGS) entry which is preliminary data.</text>
</comment>
<name>A0A917Q0F4_9PSED</name>
<evidence type="ECO:0000313" key="2">
    <source>
        <dbReference type="Proteomes" id="UP000635983"/>
    </source>
</evidence>
<proteinExistence type="predicted"/>
<dbReference type="Proteomes" id="UP000635983">
    <property type="component" value="Unassembled WGS sequence"/>
</dbReference>
<keyword evidence="2" id="KW-1185">Reference proteome</keyword>
<evidence type="ECO:0000313" key="1">
    <source>
        <dbReference type="EMBL" id="GGK02372.1"/>
    </source>
</evidence>
<reference evidence="1" key="2">
    <citation type="submission" date="2020-09" db="EMBL/GenBank/DDBJ databases">
        <authorList>
            <person name="Sun Q."/>
            <person name="Ohkuma M."/>
        </authorList>
    </citation>
    <scope>NUCLEOTIDE SEQUENCE</scope>
    <source>
        <strain evidence="1">JCM 30078</strain>
    </source>
</reference>
<sequence>MFSPVKPSLDPWPILESDEYQTWSSVHISEGVYFLMIADSSGVLMTTDCTELQLQALDAPENIQSVHLAFTGDDGLRVEQVSSALIFEESRPAGGVRHYLSFQLVSGFSYSSKSPPVDAVGRTISIYKK</sequence>
<organism evidence="1 2">
    <name type="scientific">Pseudomonas matsuisoli</name>
    <dbReference type="NCBI Taxonomy" id="1515666"/>
    <lineage>
        <taxon>Bacteria</taxon>
        <taxon>Pseudomonadati</taxon>
        <taxon>Pseudomonadota</taxon>
        <taxon>Gammaproteobacteria</taxon>
        <taxon>Pseudomonadales</taxon>
        <taxon>Pseudomonadaceae</taxon>
        <taxon>Pseudomonas</taxon>
    </lineage>
</organism>
<reference evidence="1" key="1">
    <citation type="journal article" date="2014" name="Int. J. Syst. Evol. Microbiol.">
        <title>Complete genome sequence of Corynebacterium casei LMG S-19264T (=DSM 44701T), isolated from a smear-ripened cheese.</title>
        <authorList>
            <consortium name="US DOE Joint Genome Institute (JGI-PGF)"/>
            <person name="Walter F."/>
            <person name="Albersmeier A."/>
            <person name="Kalinowski J."/>
            <person name="Ruckert C."/>
        </authorList>
    </citation>
    <scope>NUCLEOTIDE SEQUENCE</scope>
    <source>
        <strain evidence="1">JCM 30078</strain>
    </source>
</reference>
<accession>A0A917Q0F4</accession>
<gene>
    <name evidence="1" type="ORF">GCM10009304_30210</name>
</gene>